<dbReference type="InterPro" id="IPR025535">
    <property type="entry name" value="DUF4421"/>
</dbReference>
<accession>A0A1Y6BFJ0</accession>
<feature type="chain" id="PRO_5011003547" evidence="1">
    <location>
        <begin position="22"/>
        <end position="312"/>
    </location>
</feature>
<feature type="signal peptide" evidence="1">
    <location>
        <begin position="1"/>
        <end position="21"/>
    </location>
</feature>
<dbReference type="AlphaFoldDB" id="A0A1Y6BFJ0"/>
<evidence type="ECO:0000256" key="1">
    <source>
        <dbReference type="SAM" id="SignalP"/>
    </source>
</evidence>
<proteinExistence type="predicted"/>
<organism evidence="2 3">
    <name type="scientific">Pseudobacteriovorax antillogorgiicola</name>
    <dbReference type="NCBI Taxonomy" id="1513793"/>
    <lineage>
        <taxon>Bacteria</taxon>
        <taxon>Pseudomonadati</taxon>
        <taxon>Bdellovibrionota</taxon>
        <taxon>Oligoflexia</taxon>
        <taxon>Oligoflexales</taxon>
        <taxon>Pseudobacteriovoracaceae</taxon>
        <taxon>Pseudobacteriovorax</taxon>
    </lineage>
</organism>
<sequence length="312" mass="34877">MALRLVTIVILHMLMTNQVFAKSPSSVFVGWRQPDLGLEVDDEGLDNKDGDVHRLIYEPKLPNILVLGFSWRGLTVSGSLDVQLEDDDKSVDYTDYKLGWYESWFGIDGSYTSFERFRITETSGFNTELSDDDLFKRDLVATFIAASLYAFPLAWRYDFEAAFDPSKEKQTGIGLGLIGSWNSIDIESMSGLVPSDWQAAFGGDGGFTNGTLTGYNLQLALGGTLAWQGLFLTALYASGEGQHEFTYTVGPDERDGDGDLNKLTERFAAGYSGKFWYLVFSLEQESPTYALRFMSLTPSRRDMSLVFGIKWN</sequence>
<protein>
    <submittedName>
        <fullName evidence="2">Uncharacterized protein</fullName>
    </submittedName>
</protein>
<evidence type="ECO:0000313" key="3">
    <source>
        <dbReference type="Proteomes" id="UP000192907"/>
    </source>
</evidence>
<dbReference type="Proteomes" id="UP000192907">
    <property type="component" value="Unassembled WGS sequence"/>
</dbReference>
<gene>
    <name evidence="2" type="ORF">SAMN06296036_103144</name>
</gene>
<keyword evidence="3" id="KW-1185">Reference proteome</keyword>
<dbReference type="STRING" id="1513793.SAMN06296036_103144"/>
<dbReference type="Pfam" id="PF14391">
    <property type="entry name" value="DUF4421"/>
    <property type="match status" value="1"/>
</dbReference>
<evidence type="ECO:0000313" key="2">
    <source>
        <dbReference type="EMBL" id="SMF00898.1"/>
    </source>
</evidence>
<keyword evidence="1" id="KW-0732">Signal</keyword>
<dbReference type="EMBL" id="FWZT01000003">
    <property type="protein sequence ID" value="SMF00898.1"/>
    <property type="molecule type" value="Genomic_DNA"/>
</dbReference>
<name>A0A1Y6BFJ0_9BACT</name>
<reference evidence="3" key="1">
    <citation type="submission" date="2017-04" db="EMBL/GenBank/DDBJ databases">
        <authorList>
            <person name="Varghese N."/>
            <person name="Submissions S."/>
        </authorList>
    </citation>
    <scope>NUCLEOTIDE SEQUENCE [LARGE SCALE GENOMIC DNA]</scope>
    <source>
        <strain evidence="3">RKEM611</strain>
    </source>
</reference>